<evidence type="ECO:0000313" key="1">
    <source>
        <dbReference type="EMBL" id="BCJ37363.1"/>
    </source>
</evidence>
<evidence type="ECO:0000313" key="2">
    <source>
        <dbReference type="Proteomes" id="UP000611640"/>
    </source>
</evidence>
<evidence type="ECO:0008006" key="3">
    <source>
        <dbReference type="Google" id="ProtNLM"/>
    </source>
</evidence>
<dbReference type="Proteomes" id="UP000611640">
    <property type="component" value="Chromosome"/>
</dbReference>
<dbReference type="EMBL" id="AP023355">
    <property type="protein sequence ID" value="BCJ37363.1"/>
    <property type="molecule type" value="Genomic_DNA"/>
</dbReference>
<keyword evidence="2" id="KW-1185">Reference proteome</keyword>
<protein>
    <recommendedName>
        <fullName evidence="3">Protein kinase domain-containing protein</fullName>
    </recommendedName>
</protein>
<dbReference type="AlphaFoldDB" id="A0A7R7DT74"/>
<organism evidence="1 2">
    <name type="scientific">Actinocatenispora thailandica</name>
    <dbReference type="NCBI Taxonomy" id="227318"/>
    <lineage>
        <taxon>Bacteria</taxon>
        <taxon>Bacillati</taxon>
        <taxon>Actinomycetota</taxon>
        <taxon>Actinomycetes</taxon>
        <taxon>Micromonosporales</taxon>
        <taxon>Micromonosporaceae</taxon>
        <taxon>Actinocatenispora</taxon>
    </lineage>
</organism>
<dbReference type="SUPFAM" id="SSF56112">
    <property type="entry name" value="Protein kinase-like (PK-like)"/>
    <property type="match status" value="1"/>
</dbReference>
<gene>
    <name evidence="1" type="ORF">Athai_48660</name>
</gene>
<dbReference type="InterPro" id="IPR011009">
    <property type="entry name" value="Kinase-like_dom_sf"/>
</dbReference>
<accession>A0A7R7DT74</accession>
<sequence>MVTDSAEMELPARITRYGRVSEALAALDERELARLVRGARPLAHGIGGTSALLTIGDTPVFVKRIPLSDRERRPEHVLSTANLFGLPPYCQYGVGGPGFGVWREVTANTMTTDWVLARRTEAFPLLYHWRTLPGSPPLAEELADVDRTVAYLHGSAAVRERIEAAATASASVVLFLEYVPDGLDDWLRSRLAEGPAAIATAAAMVERRLRLDLGFLNSAGLLHFDAHFGNIRTDGTRLYLVDLGLASSPRFALSAAEADFVARHGSHDVGYALTQLLNWLVVHVCGVPVPPAGGPVQRNDYLRRCAAGGEIAGAPPAIAALIRRYAPVAVAVNDFYWELFGTSRTTPYPAGRIDPLVTGLPPLPAPRPAAAP</sequence>
<name>A0A7R7DT74_9ACTN</name>
<dbReference type="KEGG" id="atl:Athai_48660"/>
<reference evidence="1 2" key="1">
    <citation type="submission" date="2020-08" db="EMBL/GenBank/DDBJ databases">
        <title>Whole genome shotgun sequence of Actinocatenispora thailandica NBRC 105041.</title>
        <authorList>
            <person name="Komaki H."/>
            <person name="Tamura T."/>
        </authorList>
    </citation>
    <scope>NUCLEOTIDE SEQUENCE [LARGE SCALE GENOMIC DNA]</scope>
    <source>
        <strain evidence="1 2">NBRC 105041</strain>
    </source>
</reference>
<proteinExistence type="predicted"/>